<organism evidence="2 3">
    <name type="scientific">Rotaria sordida</name>
    <dbReference type="NCBI Taxonomy" id="392033"/>
    <lineage>
        <taxon>Eukaryota</taxon>
        <taxon>Metazoa</taxon>
        <taxon>Spiralia</taxon>
        <taxon>Gnathifera</taxon>
        <taxon>Rotifera</taxon>
        <taxon>Eurotatoria</taxon>
        <taxon>Bdelloidea</taxon>
        <taxon>Philodinida</taxon>
        <taxon>Philodinidae</taxon>
        <taxon>Rotaria</taxon>
    </lineage>
</organism>
<proteinExistence type="predicted"/>
<dbReference type="AlphaFoldDB" id="A0A820EAY5"/>
<dbReference type="Pfam" id="PF01755">
    <property type="entry name" value="Glyco_transf_25"/>
    <property type="match status" value="1"/>
</dbReference>
<feature type="non-terminal residue" evidence="2">
    <location>
        <position position="1"/>
    </location>
</feature>
<feature type="domain" description="Glycosyl transferase family 25" evidence="1">
    <location>
        <begin position="8"/>
        <end position="125"/>
    </location>
</feature>
<dbReference type="InterPro" id="IPR002654">
    <property type="entry name" value="Glyco_trans_25"/>
</dbReference>
<comment type="caution">
    <text evidence="2">The sequence shown here is derived from an EMBL/GenBank/DDBJ whole genome shotgun (WGS) entry which is preliminary data.</text>
</comment>
<protein>
    <recommendedName>
        <fullName evidence="1">Glycosyl transferase family 25 domain-containing protein</fullName>
    </recommendedName>
</protein>
<evidence type="ECO:0000259" key="1">
    <source>
        <dbReference type="Pfam" id="PF01755"/>
    </source>
</evidence>
<reference evidence="2" key="1">
    <citation type="submission" date="2021-02" db="EMBL/GenBank/DDBJ databases">
        <authorList>
            <person name="Nowell W R."/>
        </authorList>
    </citation>
    <scope>NUCLEOTIDE SEQUENCE</scope>
</reference>
<accession>A0A820EAY5</accession>
<sequence>HNHLVRNGQLTLVELACWASRFQIWSAITTSDDNDSWSLIFEDDIDLETFTSEVLQSFPHDLWNKPDLIYLGSCGNISGSMICEEAYGYRIHRALNPNCTHAYGIRSHAAAKLLRLLSSPRRAVDDEIVRLLNSEKLLIFSIHPSLALQKMTTPSNPSDVNPVKLLWLFQVKVWINSMLQ</sequence>
<name>A0A820EAY5_9BILA</name>
<gene>
    <name evidence="2" type="ORF">OTI717_LOCUS40258</name>
</gene>
<dbReference type="Proteomes" id="UP000663823">
    <property type="component" value="Unassembled WGS sequence"/>
</dbReference>
<dbReference type="EMBL" id="CAJOAX010031076">
    <property type="protein sequence ID" value="CAF4245846.1"/>
    <property type="molecule type" value="Genomic_DNA"/>
</dbReference>
<evidence type="ECO:0000313" key="2">
    <source>
        <dbReference type="EMBL" id="CAF4245846.1"/>
    </source>
</evidence>
<evidence type="ECO:0000313" key="3">
    <source>
        <dbReference type="Proteomes" id="UP000663823"/>
    </source>
</evidence>